<proteinExistence type="predicted"/>
<dbReference type="Proteomes" id="UP000887575">
    <property type="component" value="Unassembled WGS sequence"/>
</dbReference>
<organism evidence="2 3">
    <name type="scientific">Mesorhabditis belari</name>
    <dbReference type="NCBI Taxonomy" id="2138241"/>
    <lineage>
        <taxon>Eukaryota</taxon>
        <taxon>Metazoa</taxon>
        <taxon>Ecdysozoa</taxon>
        <taxon>Nematoda</taxon>
        <taxon>Chromadorea</taxon>
        <taxon>Rhabditida</taxon>
        <taxon>Rhabditina</taxon>
        <taxon>Rhabditomorpha</taxon>
        <taxon>Rhabditoidea</taxon>
        <taxon>Rhabditidae</taxon>
        <taxon>Mesorhabditinae</taxon>
        <taxon>Mesorhabditis</taxon>
    </lineage>
</organism>
<evidence type="ECO:0000256" key="1">
    <source>
        <dbReference type="SAM" id="MobiDB-lite"/>
    </source>
</evidence>
<dbReference type="AlphaFoldDB" id="A0AAF3FD59"/>
<dbReference type="WBParaSite" id="MBELARI_LOCUS4838">
    <property type="protein sequence ID" value="MBELARI_LOCUS4838"/>
    <property type="gene ID" value="MBELARI_LOCUS4838"/>
</dbReference>
<evidence type="ECO:0000313" key="3">
    <source>
        <dbReference type="WBParaSite" id="MBELARI_LOCUS4838"/>
    </source>
</evidence>
<feature type="region of interest" description="Disordered" evidence="1">
    <location>
        <begin position="75"/>
        <end position="103"/>
    </location>
</feature>
<keyword evidence="2" id="KW-1185">Reference proteome</keyword>
<sequence>MATGFVDVQESHPTILPEEYQHYAIHPRFRRQFFNSLNDMNDIGMSSFSGMSNSMIGSNIGGNMGSGFFPSSFESNSNKNSWGAFSSNQNGGFNTKSQTRLSL</sequence>
<name>A0AAF3FD59_9BILA</name>
<reference evidence="3" key="1">
    <citation type="submission" date="2024-02" db="UniProtKB">
        <authorList>
            <consortium name="WormBaseParasite"/>
        </authorList>
    </citation>
    <scope>IDENTIFICATION</scope>
</reference>
<protein>
    <submittedName>
        <fullName evidence="3">Uncharacterized protein</fullName>
    </submittedName>
</protein>
<evidence type="ECO:0000313" key="2">
    <source>
        <dbReference type="Proteomes" id="UP000887575"/>
    </source>
</evidence>
<accession>A0AAF3FD59</accession>